<name>A0A192CD72_ECO25</name>
<feature type="transmembrane region" description="Helical" evidence="1">
    <location>
        <begin position="12"/>
        <end position="37"/>
    </location>
</feature>
<evidence type="ECO:0000256" key="1">
    <source>
        <dbReference type="SAM" id="Phobius"/>
    </source>
</evidence>
<keyword evidence="1" id="KW-0812">Transmembrane</keyword>
<sequence length="39" mass="4670">MKGLYNLIAFNLLIFNVFIFMYKNILPVIYLVFVWLLTA</sequence>
<keyword evidence="1" id="KW-1133">Transmembrane helix</keyword>
<dbReference type="AlphaFoldDB" id="A0A192CD72"/>
<keyword evidence="1" id="KW-0472">Membrane</keyword>
<reference evidence="2 3" key="1">
    <citation type="submission" date="2016-03" db="EMBL/GenBank/DDBJ databases">
        <title>Genome Sequence and Comparative Pathogenic Determinants of Uropathogenic Escherichia coli O25b:H4, a Clinical Isolate from Saudi Arabia.</title>
        <authorList>
            <person name="Alyamani E.A.J."/>
            <person name="Khiyami M.A."/>
            <person name="Booq R.Y."/>
            <person name="Bahwerth F.S."/>
            <person name="Vaisvil B."/>
            <person name="Schmitt D.P."/>
            <person name="Kapatral V."/>
        </authorList>
    </citation>
    <scope>NUCLEOTIDE SEQUENCE [LARGE SCALE GENOMIC DNA]</scope>
    <source>
        <strain evidence="2 3">O25b:H4</strain>
    </source>
</reference>
<accession>A0A192CD72</accession>
<organism evidence="2 3">
    <name type="scientific">Escherichia coli O25b:H4</name>
    <dbReference type="NCBI Taxonomy" id="941280"/>
    <lineage>
        <taxon>Bacteria</taxon>
        <taxon>Pseudomonadati</taxon>
        <taxon>Pseudomonadota</taxon>
        <taxon>Gammaproteobacteria</taxon>
        <taxon>Enterobacterales</taxon>
        <taxon>Enterobacteriaceae</taxon>
        <taxon>Escherichia</taxon>
    </lineage>
</organism>
<dbReference type="EMBL" id="CP015085">
    <property type="protein sequence ID" value="ANK03494.1"/>
    <property type="molecule type" value="Genomic_DNA"/>
</dbReference>
<evidence type="ECO:0000313" key="2">
    <source>
        <dbReference type="EMBL" id="ANK03494.1"/>
    </source>
</evidence>
<protein>
    <submittedName>
        <fullName evidence="2">Uncharacterized protein</fullName>
    </submittedName>
</protein>
<gene>
    <name evidence="2" type="ORF">WLH_02233</name>
</gene>
<proteinExistence type="predicted"/>
<dbReference type="Proteomes" id="UP000183316">
    <property type="component" value="Chromosome"/>
</dbReference>
<dbReference type="PATRIC" id="fig|941280.3.peg.2217"/>
<evidence type="ECO:0000313" key="3">
    <source>
        <dbReference type="Proteomes" id="UP000183316"/>
    </source>
</evidence>